<accession>A0A7R9D210</accession>
<proteinExistence type="predicted"/>
<reference evidence="2" key="1">
    <citation type="submission" date="2020-11" db="EMBL/GenBank/DDBJ databases">
        <authorList>
            <person name="Tran Van P."/>
        </authorList>
    </citation>
    <scope>NUCLEOTIDE SEQUENCE</scope>
</reference>
<evidence type="ECO:0000259" key="1">
    <source>
        <dbReference type="Pfam" id="PF00089"/>
    </source>
</evidence>
<dbReference type="InterPro" id="IPR043504">
    <property type="entry name" value="Peptidase_S1_PA_chymotrypsin"/>
</dbReference>
<dbReference type="GO" id="GO:0004252">
    <property type="term" value="F:serine-type endopeptidase activity"/>
    <property type="evidence" value="ECO:0007669"/>
    <property type="project" value="InterPro"/>
</dbReference>
<protein>
    <recommendedName>
        <fullName evidence="1">Peptidase S1 domain-containing protein</fullName>
    </recommendedName>
</protein>
<dbReference type="Gene3D" id="2.40.10.10">
    <property type="entry name" value="Trypsin-like serine proteases"/>
    <property type="match status" value="1"/>
</dbReference>
<dbReference type="Pfam" id="PF00089">
    <property type="entry name" value="Trypsin"/>
    <property type="match status" value="1"/>
</dbReference>
<organism evidence="2">
    <name type="scientific">Timema cristinae</name>
    <name type="common">Walking stick</name>
    <dbReference type="NCBI Taxonomy" id="61476"/>
    <lineage>
        <taxon>Eukaryota</taxon>
        <taxon>Metazoa</taxon>
        <taxon>Ecdysozoa</taxon>
        <taxon>Arthropoda</taxon>
        <taxon>Hexapoda</taxon>
        <taxon>Insecta</taxon>
        <taxon>Pterygota</taxon>
        <taxon>Neoptera</taxon>
        <taxon>Polyneoptera</taxon>
        <taxon>Phasmatodea</taxon>
        <taxon>Timematodea</taxon>
        <taxon>Timematoidea</taxon>
        <taxon>Timematidae</taxon>
        <taxon>Timema</taxon>
    </lineage>
</organism>
<dbReference type="GO" id="GO:0006508">
    <property type="term" value="P:proteolysis"/>
    <property type="evidence" value="ECO:0007669"/>
    <property type="project" value="InterPro"/>
</dbReference>
<dbReference type="InterPro" id="IPR009003">
    <property type="entry name" value="Peptidase_S1_PA"/>
</dbReference>
<evidence type="ECO:0000313" key="2">
    <source>
        <dbReference type="EMBL" id="CAD7405128.1"/>
    </source>
</evidence>
<sequence>MDELSVGSTRSATLTSGLTITNAFVTVANKSILVVSLQVSLKNNGLHFCGGALVSLKHVLTAGHCVVE</sequence>
<gene>
    <name evidence="2" type="ORF">TCEB3V08_LOCUS7842</name>
</gene>
<dbReference type="EMBL" id="OC319350">
    <property type="protein sequence ID" value="CAD7405128.1"/>
    <property type="molecule type" value="Genomic_DNA"/>
</dbReference>
<dbReference type="AlphaFoldDB" id="A0A7R9D210"/>
<feature type="domain" description="Peptidase S1" evidence="1">
    <location>
        <begin position="36"/>
        <end position="67"/>
    </location>
</feature>
<name>A0A7R9D210_TIMCR</name>
<dbReference type="InterPro" id="IPR001254">
    <property type="entry name" value="Trypsin_dom"/>
</dbReference>
<dbReference type="SUPFAM" id="SSF50494">
    <property type="entry name" value="Trypsin-like serine proteases"/>
    <property type="match status" value="1"/>
</dbReference>